<evidence type="ECO:0000313" key="12">
    <source>
        <dbReference type="EMBL" id="AMC92733.1"/>
    </source>
</evidence>
<dbReference type="AlphaFoldDB" id="A0A109UGL5"/>
<evidence type="ECO:0000256" key="1">
    <source>
        <dbReference type="ARBA" id="ARBA00022490"/>
    </source>
</evidence>
<dbReference type="NCBIfam" id="TIGR00549">
    <property type="entry name" value="mevalon_kin"/>
    <property type="match status" value="1"/>
</dbReference>
<proteinExistence type="predicted"/>
<feature type="domain" description="GHMP kinase C-terminal" evidence="11">
    <location>
        <begin position="220"/>
        <end position="298"/>
    </location>
</feature>
<accession>A0A109UGL5</accession>
<reference evidence="12 13" key="1">
    <citation type="submission" date="2015-10" db="EMBL/GenBank/DDBJ databases">
        <title>Erysipelothrix larvae sp. LV19 isolated from the larval gut of the rhinoceros beetle, Trypoxylus dichotomus.</title>
        <authorList>
            <person name="Lim S."/>
            <person name="Kim B.-C."/>
        </authorList>
    </citation>
    <scope>NUCLEOTIDE SEQUENCE [LARGE SCALE GENOMIC DNA]</scope>
    <source>
        <strain evidence="12 13">LV19</strain>
    </source>
</reference>
<keyword evidence="3" id="KW-0808">Transferase</keyword>
<dbReference type="Gene3D" id="3.30.70.890">
    <property type="entry name" value="GHMP kinase, C-terminal domain"/>
    <property type="match status" value="1"/>
</dbReference>
<dbReference type="Pfam" id="PF00288">
    <property type="entry name" value="GHMP_kinases_N"/>
    <property type="match status" value="1"/>
</dbReference>
<evidence type="ECO:0000256" key="4">
    <source>
        <dbReference type="ARBA" id="ARBA00022741"/>
    </source>
</evidence>
<dbReference type="PANTHER" id="PTHR43290">
    <property type="entry name" value="MEVALONATE KINASE"/>
    <property type="match status" value="1"/>
</dbReference>
<organism evidence="12 13">
    <name type="scientific">Erysipelothrix larvae</name>
    <dbReference type="NCBI Taxonomy" id="1514105"/>
    <lineage>
        <taxon>Bacteria</taxon>
        <taxon>Bacillati</taxon>
        <taxon>Bacillota</taxon>
        <taxon>Erysipelotrichia</taxon>
        <taxon>Erysipelotrichales</taxon>
        <taxon>Erysipelotrichaceae</taxon>
        <taxon>Erysipelothrix</taxon>
    </lineage>
</organism>
<name>A0A109UGL5_9FIRM</name>
<dbReference type="PRINTS" id="PR00959">
    <property type="entry name" value="MEVGALKINASE"/>
</dbReference>
<evidence type="ECO:0000256" key="2">
    <source>
        <dbReference type="ARBA" id="ARBA00022516"/>
    </source>
</evidence>
<dbReference type="RefSeq" id="WP_067630507.1">
    <property type="nucleotide sequence ID" value="NZ_CP013213.1"/>
</dbReference>
<feature type="domain" description="GHMP kinase N-terminal" evidence="10">
    <location>
        <begin position="71"/>
        <end position="153"/>
    </location>
</feature>
<dbReference type="InterPro" id="IPR013750">
    <property type="entry name" value="GHMP_kinase_C_dom"/>
</dbReference>
<dbReference type="InterPro" id="IPR020568">
    <property type="entry name" value="Ribosomal_Su5_D2-typ_SF"/>
</dbReference>
<dbReference type="Proteomes" id="UP000063781">
    <property type="component" value="Chromosome"/>
</dbReference>
<dbReference type="InterPro" id="IPR036554">
    <property type="entry name" value="GHMP_kinase_C_sf"/>
</dbReference>
<keyword evidence="8" id="KW-0443">Lipid metabolism</keyword>
<keyword evidence="1" id="KW-0963">Cytoplasm</keyword>
<dbReference type="SUPFAM" id="SSF54211">
    <property type="entry name" value="Ribosomal protein S5 domain 2-like"/>
    <property type="match status" value="1"/>
</dbReference>
<keyword evidence="6" id="KW-0067">ATP-binding</keyword>
<keyword evidence="13" id="KW-1185">Reference proteome</keyword>
<dbReference type="Gene3D" id="3.30.230.10">
    <property type="match status" value="1"/>
</dbReference>
<dbReference type="PANTHER" id="PTHR43290:SF2">
    <property type="entry name" value="MEVALONATE KINASE"/>
    <property type="match status" value="1"/>
</dbReference>
<dbReference type="GO" id="GO:0004496">
    <property type="term" value="F:mevalonate kinase activity"/>
    <property type="evidence" value="ECO:0007669"/>
    <property type="project" value="InterPro"/>
</dbReference>
<dbReference type="KEGG" id="erl:AOC36_01635"/>
<evidence type="ECO:0000256" key="5">
    <source>
        <dbReference type="ARBA" id="ARBA00022777"/>
    </source>
</evidence>
<keyword evidence="7" id="KW-0460">Magnesium</keyword>
<dbReference type="Pfam" id="PF08544">
    <property type="entry name" value="GHMP_kinases_C"/>
    <property type="match status" value="1"/>
</dbReference>
<dbReference type="UniPathway" id="UPA00057">
    <property type="reaction ID" value="UER00098"/>
</dbReference>
<evidence type="ECO:0000256" key="6">
    <source>
        <dbReference type="ARBA" id="ARBA00022840"/>
    </source>
</evidence>
<evidence type="ECO:0000256" key="8">
    <source>
        <dbReference type="ARBA" id="ARBA00023098"/>
    </source>
</evidence>
<evidence type="ECO:0000259" key="11">
    <source>
        <dbReference type="Pfam" id="PF08544"/>
    </source>
</evidence>
<dbReference type="InterPro" id="IPR006205">
    <property type="entry name" value="Mev_gal_kin"/>
</dbReference>
<keyword evidence="2" id="KW-0444">Lipid biosynthesis</keyword>
<dbReference type="InterPro" id="IPR014721">
    <property type="entry name" value="Ribsml_uS5_D2-typ_fold_subgr"/>
</dbReference>
<dbReference type="SUPFAM" id="SSF55060">
    <property type="entry name" value="GHMP Kinase, C-terminal domain"/>
    <property type="match status" value="1"/>
</dbReference>
<keyword evidence="4" id="KW-0547">Nucleotide-binding</keyword>
<evidence type="ECO:0000256" key="3">
    <source>
        <dbReference type="ARBA" id="ARBA00022679"/>
    </source>
</evidence>
<evidence type="ECO:0000313" key="13">
    <source>
        <dbReference type="Proteomes" id="UP000063781"/>
    </source>
</evidence>
<dbReference type="EMBL" id="CP013213">
    <property type="protein sequence ID" value="AMC92733.1"/>
    <property type="molecule type" value="Genomic_DNA"/>
</dbReference>
<dbReference type="GO" id="GO:0019287">
    <property type="term" value="P:isopentenyl diphosphate biosynthetic process, mevalonate pathway"/>
    <property type="evidence" value="ECO:0007669"/>
    <property type="project" value="UniProtKB-UniPathway"/>
</dbReference>
<evidence type="ECO:0000256" key="9">
    <source>
        <dbReference type="ARBA" id="ARBA00029438"/>
    </source>
</evidence>
<evidence type="ECO:0000256" key="7">
    <source>
        <dbReference type="ARBA" id="ARBA00022842"/>
    </source>
</evidence>
<dbReference type="InterPro" id="IPR006204">
    <property type="entry name" value="GHMP_kinase_N_dom"/>
</dbReference>
<evidence type="ECO:0000259" key="10">
    <source>
        <dbReference type="Pfam" id="PF00288"/>
    </source>
</evidence>
<comment type="pathway">
    <text evidence="9">Isoprenoid biosynthesis; isopentenyl diphosphate biosynthesis via mevalonate pathway; isopentenyl diphosphate from (R)-mevalonate: step 1/3.</text>
</comment>
<gene>
    <name evidence="12" type="ORF">AOC36_01635</name>
</gene>
<sequence>MTVGQGIAGGKIILMGEHSVVYGQPAIALPFSKVAIQCSVDFIQGDNTVDCDFYHGKLNEAPVLLEGVRALVERTMKELGKENDGLQLRIESNLPAQRGLGSSAAVSVAVVRALYDAFKVDLTEDVLTELVGVAESIYHESPSGLDATTIASGKAVFFEKNRGKKYLPMSIDGVLVVADTGVFGQTKQAVSSVRTLWNNNPDHINPILDRLGELTMLASECLETNDSVMLGRTMNEAQALLRQIDVSDDRLEHLVEVAIESGALGAKLTGGGKGGCMIALCSTYEAANYVSQKLKEAGASNTWFYDLKEIVSHE</sequence>
<dbReference type="GO" id="GO:0005829">
    <property type="term" value="C:cytosol"/>
    <property type="evidence" value="ECO:0007669"/>
    <property type="project" value="TreeGrafter"/>
</dbReference>
<keyword evidence="5 12" id="KW-0418">Kinase</keyword>
<dbReference type="GO" id="GO:0005524">
    <property type="term" value="F:ATP binding"/>
    <property type="evidence" value="ECO:0007669"/>
    <property type="project" value="UniProtKB-KW"/>
</dbReference>
<protein>
    <submittedName>
        <fullName evidence="12">Mevalonate kinase</fullName>
    </submittedName>
</protein>
<dbReference type="STRING" id="1514105.AOC36_01635"/>
<dbReference type="OrthoDB" id="9764892at2"/>